<gene>
    <name evidence="2" type="ORF">E6K76_05535</name>
</gene>
<feature type="transmembrane region" description="Helical" evidence="1">
    <location>
        <begin position="86"/>
        <end position="107"/>
    </location>
</feature>
<feature type="transmembrane region" description="Helical" evidence="1">
    <location>
        <begin position="62"/>
        <end position="80"/>
    </location>
</feature>
<feature type="transmembrane region" description="Helical" evidence="1">
    <location>
        <begin position="136"/>
        <end position="154"/>
    </location>
</feature>
<keyword evidence="1" id="KW-1133">Transmembrane helix</keyword>
<dbReference type="InterPro" id="IPR018729">
    <property type="entry name" value="DUF2269_transmembrane"/>
</dbReference>
<proteinExistence type="predicted"/>
<sequence>MSPHLYLGFKLLHVLAVALFLGNITTGIFWKAHADRSRNPIIIGHMLEGIIQADRLFTMPPIIFILIGGFGAAIGGNYPILGTGWIFWSIVLFSISGFAFGSQVAPLQRKMLALVRRSGDALDWAAYRSLSRRWELWGAVALVTPAIAAGLMIMKPALPGLRDLL</sequence>
<keyword evidence="1" id="KW-0812">Transmembrane</keyword>
<evidence type="ECO:0000313" key="2">
    <source>
        <dbReference type="EMBL" id="TMQ59188.1"/>
    </source>
</evidence>
<accession>A0A538T6E0</accession>
<evidence type="ECO:0000256" key="1">
    <source>
        <dbReference type="SAM" id="Phobius"/>
    </source>
</evidence>
<feature type="transmembrane region" description="Helical" evidence="1">
    <location>
        <begin position="12"/>
        <end position="30"/>
    </location>
</feature>
<organism evidence="2 3">
    <name type="scientific">Eiseniibacteriota bacterium</name>
    <dbReference type="NCBI Taxonomy" id="2212470"/>
    <lineage>
        <taxon>Bacteria</taxon>
        <taxon>Candidatus Eiseniibacteriota</taxon>
    </lineage>
</organism>
<protein>
    <submittedName>
        <fullName evidence="2">DUF2269 family protein</fullName>
    </submittedName>
</protein>
<keyword evidence="1" id="KW-0472">Membrane</keyword>
<evidence type="ECO:0000313" key="3">
    <source>
        <dbReference type="Proteomes" id="UP000316852"/>
    </source>
</evidence>
<name>A0A538T6E0_UNCEI</name>
<dbReference type="AlphaFoldDB" id="A0A538T6E0"/>
<reference evidence="2 3" key="1">
    <citation type="journal article" date="2019" name="Nat. Microbiol.">
        <title>Mediterranean grassland soil C-N compound turnover is dependent on rainfall and depth, and is mediated by genomically divergent microorganisms.</title>
        <authorList>
            <person name="Diamond S."/>
            <person name="Andeer P.F."/>
            <person name="Li Z."/>
            <person name="Crits-Christoph A."/>
            <person name="Burstein D."/>
            <person name="Anantharaman K."/>
            <person name="Lane K.R."/>
            <person name="Thomas B.C."/>
            <person name="Pan C."/>
            <person name="Northen T.R."/>
            <person name="Banfield J.F."/>
        </authorList>
    </citation>
    <scope>NUCLEOTIDE SEQUENCE [LARGE SCALE GENOMIC DNA]</scope>
    <source>
        <strain evidence="2">WS_6</strain>
    </source>
</reference>
<dbReference type="Pfam" id="PF10027">
    <property type="entry name" value="DUF2269"/>
    <property type="match status" value="1"/>
</dbReference>
<dbReference type="EMBL" id="VBOW01000024">
    <property type="protein sequence ID" value="TMQ59188.1"/>
    <property type="molecule type" value="Genomic_DNA"/>
</dbReference>
<comment type="caution">
    <text evidence="2">The sequence shown here is derived from an EMBL/GenBank/DDBJ whole genome shotgun (WGS) entry which is preliminary data.</text>
</comment>
<dbReference type="Proteomes" id="UP000316852">
    <property type="component" value="Unassembled WGS sequence"/>
</dbReference>